<evidence type="ECO:0000256" key="4">
    <source>
        <dbReference type="ARBA" id="ARBA00022741"/>
    </source>
</evidence>
<dbReference type="InterPro" id="IPR017441">
    <property type="entry name" value="Protein_kinase_ATP_BS"/>
</dbReference>
<evidence type="ECO:0000256" key="5">
    <source>
        <dbReference type="ARBA" id="ARBA00022777"/>
    </source>
</evidence>
<dbReference type="InterPro" id="IPR008271">
    <property type="entry name" value="Ser/Thr_kinase_AS"/>
</dbReference>
<evidence type="ECO:0000256" key="9">
    <source>
        <dbReference type="SAM" id="Phobius"/>
    </source>
</evidence>
<feature type="transmembrane region" description="Helical" evidence="9">
    <location>
        <begin position="385"/>
        <end position="407"/>
    </location>
</feature>
<dbReference type="PROSITE" id="PS00107">
    <property type="entry name" value="PROTEIN_KINASE_ATP"/>
    <property type="match status" value="1"/>
</dbReference>
<dbReference type="PANTHER" id="PTHR43289:SF6">
    <property type="entry name" value="SERINE_THREONINE-PROTEIN KINASE NEKL-3"/>
    <property type="match status" value="1"/>
</dbReference>
<dbReference type="InterPro" id="IPR011009">
    <property type="entry name" value="Kinase-like_dom_sf"/>
</dbReference>
<keyword evidence="9" id="KW-1133">Transmembrane helix</keyword>
<evidence type="ECO:0000313" key="12">
    <source>
        <dbReference type="Proteomes" id="UP000076998"/>
    </source>
</evidence>
<feature type="domain" description="Protein kinase" evidence="10">
    <location>
        <begin position="16"/>
        <end position="274"/>
    </location>
</feature>
<keyword evidence="6 7" id="KW-0067">ATP-binding</keyword>
<feature type="compositionally biased region" description="Acidic residues" evidence="8">
    <location>
        <begin position="468"/>
        <end position="508"/>
    </location>
</feature>
<gene>
    <name evidence="11" type="ORF">AYL44_01630</name>
</gene>
<dbReference type="GO" id="GO:0004674">
    <property type="term" value="F:protein serine/threonine kinase activity"/>
    <property type="evidence" value="ECO:0007669"/>
    <property type="project" value="UniProtKB-KW"/>
</dbReference>
<evidence type="ECO:0000259" key="10">
    <source>
        <dbReference type="PROSITE" id="PS50011"/>
    </source>
</evidence>
<reference evidence="11 12" key="1">
    <citation type="submission" date="2016-02" db="EMBL/GenBank/DDBJ databases">
        <authorList>
            <person name="Wen L."/>
            <person name="He K."/>
            <person name="Yang H."/>
        </authorList>
    </citation>
    <scope>NUCLEOTIDE SEQUENCE [LARGE SCALE GENOMIC DNA]</scope>
    <source>
        <strain evidence="11 12">CD11_3</strain>
    </source>
</reference>
<feature type="compositionally biased region" description="Pro residues" evidence="8">
    <location>
        <begin position="529"/>
        <end position="543"/>
    </location>
</feature>
<dbReference type="SMART" id="SM00220">
    <property type="entry name" value="S_TKc"/>
    <property type="match status" value="1"/>
</dbReference>
<keyword evidence="9" id="KW-0812">Transmembrane</keyword>
<feature type="region of interest" description="Disordered" evidence="8">
    <location>
        <begin position="409"/>
        <end position="543"/>
    </location>
</feature>
<feature type="binding site" evidence="7">
    <location>
        <position position="45"/>
    </location>
    <ligand>
        <name>ATP</name>
        <dbReference type="ChEBI" id="CHEBI:30616"/>
    </ligand>
</feature>
<protein>
    <recommendedName>
        <fullName evidence="1">non-specific serine/threonine protein kinase</fullName>
        <ecNumber evidence="1">2.7.11.1</ecNumber>
    </recommendedName>
</protein>
<dbReference type="EMBL" id="LSTV01000001">
    <property type="protein sequence ID" value="OAH51009.1"/>
    <property type="molecule type" value="Genomic_DNA"/>
</dbReference>
<keyword evidence="5" id="KW-0418">Kinase</keyword>
<evidence type="ECO:0000256" key="8">
    <source>
        <dbReference type="SAM" id="MobiDB-lite"/>
    </source>
</evidence>
<feature type="region of interest" description="Disordered" evidence="8">
    <location>
        <begin position="323"/>
        <end position="383"/>
    </location>
</feature>
<dbReference type="SUPFAM" id="SSF56112">
    <property type="entry name" value="Protein kinase-like (PK-like)"/>
    <property type="match status" value="1"/>
</dbReference>
<dbReference type="Gene3D" id="1.10.510.10">
    <property type="entry name" value="Transferase(Phosphotransferase) domain 1"/>
    <property type="match status" value="1"/>
</dbReference>
<dbReference type="EC" id="2.7.11.1" evidence="1"/>
<name>A0A177KC75_9MICO</name>
<dbReference type="PROSITE" id="PS50011">
    <property type="entry name" value="PROTEIN_KINASE_DOM"/>
    <property type="match status" value="1"/>
</dbReference>
<dbReference type="PROSITE" id="PS00108">
    <property type="entry name" value="PROTEIN_KINASE_ST"/>
    <property type="match status" value="1"/>
</dbReference>
<evidence type="ECO:0000256" key="7">
    <source>
        <dbReference type="PROSITE-ProRule" id="PRU10141"/>
    </source>
</evidence>
<keyword evidence="2" id="KW-0723">Serine/threonine-protein kinase</keyword>
<dbReference type="AlphaFoldDB" id="A0A177KC75"/>
<feature type="compositionally biased region" description="Acidic residues" evidence="8">
    <location>
        <begin position="436"/>
        <end position="454"/>
    </location>
</feature>
<comment type="caution">
    <text evidence="11">The sequence shown here is derived from an EMBL/GenBank/DDBJ whole genome shotgun (WGS) entry which is preliminary data.</text>
</comment>
<dbReference type="RefSeq" id="WP_064001522.1">
    <property type="nucleotide sequence ID" value="NZ_LSTV01000001.1"/>
</dbReference>
<evidence type="ECO:0000313" key="11">
    <source>
        <dbReference type="EMBL" id="OAH51009.1"/>
    </source>
</evidence>
<dbReference type="InterPro" id="IPR000719">
    <property type="entry name" value="Prot_kinase_dom"/>
</dbReference>
<evidence type="ECO:0000256" key="3">
    <source>
        <dbReference type="ARBA" id="ARBA00022679"/>
    </source>
</evidence>
<evidence type="ECO:0000256" key="1">
    <source>
        <dbReference type="ARBA" id="ARBA00012513"/>
    </source>
</evidence>
<dbReference type="Proteomes" id="UP000076998">
    <property type="component" value="Unassembled WGS sequence"/>
</dbReference>
<dbReference type="GO" id="GO:0005524">
    <property type="term" value="F:ATP binding"/>
    <property type="evidence" value="ECO:0007669"/>
    <property type="project" value="UniProtKB-UniRule"/>
</dbReference>
<evidence type="ECO:0000256" key="2">
    <source>
        <dbReference type="ARBA" id="ARBA00022527"/>
    </source>
</evidence>
<dbReference type="CDD" id="cd14014">
    <property type="entry name" value="STKc_PknB_like"/>
    <property type="match status" value="1"/>
</dbReference>
<feature type="compositionally biased region" description="Low complexity" evidence="8">
    <location>
        <begin position="334"/>
        <end position="371"/>
    </location>
</feature>
<keyword evidence="3" id="KW-0808">Transferase</keyword>
<keyword evidence="9" id="KW-0472">Membrane</keyword>
<dbReference type="Pfam" id="PF00069">
    <property type="entry name" value="Pkinase"/>
    <property type="match status" value="1"/>
</dbReference>
<keyword evidence="4 7" id="KW-0547">Nucleotide-binding</keyword>
<dbReference type="PANTHER" id="PTHR43289">
    <property type="entry name" value="MITOGEN-ACTIVATED PROTEIN KINASE KINASE KINASE 20-RELATED"/>
    <property type="match status" value="1"/>
</dbReference>
<accession>A0A177KC75</accession>
<proteinExistence type="predicted"/>
<sequence length="543" mass="54859">MPDTTDHADDLLGGRYRLGETLGRGGMADVHRGEDVVLGREVAIKVVRSGADGVAADSRARGEVSVLAALNHPSLVTLYDAQLDADPPYLVMELVDGPTLTTRIARSPLTPSAAATMAAELGEALHVAHGAGVVHRDVKPSNVLLAPSHLPDHEFRAKLADFGIAYLVDTARVTNPGEVIGTAAYLAPEQVQGVDPAPPADVYALGLVLIESLTGKRAFPHAAGVATALARLEAPPEIPAELDPDWRDLLRDMTRIDPAERPTALDVAMRARALAATTSDARTEALPAAGAVAAGSAGAAMAAGSVDHAPDAATEALLPAGAAASDAAPPPTTPATAPTSVLAAASSASPAAEATRTIDAAPASAAPAEGQPAERRPRRRSRRRATVWITAAAAAALVAGTGGILALTAGGDEVAPPDPAPVTDPTPDVSPTAPLIEDEAPDEVDTVSDTDTTDEPGPTPTPEVTTEAPDEEATPDEGATEPAEETAPTDDATDDEGTVDDSTVDDSVTDPVEPSPAPVDGAVTEPDPADSPAPAEPSPAPTG</sequence>
<organism evidence="11 12">
    <name type="scientific">Microbacterium oleivorans</name>
    <dbReference type="NCBI Taxonomy" id="273677"/>
    <lineage>
        <taxon>Bacteria</taxon>
        <taxon>Bacillati</taxon>
        <taxon>Actinomycetota</taxon>
        <taxon>Actinomycetes</taxon>
        <taxon>Micrococcales</taxon>
        <taxon>Microbacteriaceae</taxon>
        <taxon>Microbacterium</taxon>
    </lineage>
</organism>
<feature type="compositionally biased region" description="Low complexity" evidence="8">
    <location>
        <begin position="425"/>
        <end position="434"/>
    </location>
</feature>
<evidence type="ECO:0000256" key="6">
    <source>
        <dbReference type="ARBA" id="ARBA00022840"/>
    </source>
</evidence>